<keyword evidence="2" id="KW-0067">ATP-binding</keyword>
<reference evidence="2 3" key="1">
    <citation type="submission" date="2023-04" db="EMBL/GenBank/DDBJ databases">
        <title>Fusibacter bizertensis strain WBS, isolated from littoral bottom sediments of the Arctic seas - biochemical and genomic analysis.</title>
        <authorList>
            <person name="Brioukhanov A.L."/>
        </authorList>
    </citation>
    <scope>NUCLEOTIDE SEQUENCE [LARGE SCALE GENOMIC DNA]</scope>
    <source>
        <strain evidence="2 3">WBS</strain>
    </source>
</reference>
<dbReference type="Proteomes" id="UP001158045">
    <property type="component" value="Unassembled WGS sequence"/>
</dbReference>
<evidence type="ECO:0000313" key="3">
    <source>
        <dbReference type="Proteomes" id="UP001158045"/>
    </source>
</evidence>
<dbReference type="InterPro" id="IPR003594">
    <property type="entry name" value="HATPase_dom"/>
</dbReference>
<sequence>MVIFTCELESTFDAVDRVVPLATAAIKEKFIFMSERYLFNINFMLREILNNAVEHGNHFNIDKEVLCEIEYVVPKLYFRIKDQGLGIKPEDILTASHDPKSLLRERNRGHQTIIDMEFDIEIKASQVIIILNLSQEERLWKNNY</sequence>
<name>A0ABT6NCX4_9FIRM</name>
<feature type="domain" description="Histidine kinase/HSP90-like ATPase" evidence="1">
    <location>
        <begin position="14"/>
        <end position="109"/>
    </location>
</feature>
<gene>
    <name evidence="2" type="ORF">QE109_08810</name>
</gene>
<dbReference type="GO" id="GO:0005524">
    <property type="term" value="F:ATP binding"/>
    <property type="evidence" value="ECO:0007669"/>
    <property type="project" value="UniProtKB-KW"/>
</dbReference>
<protein>
    <submittedName>
        <fullName evidence="2">ATP-binding protein</fullName>
    </submittedName>
</protein>
<organism evidence="2 3">
    <name type="scientific">Fusibacter bizertensis</name>
    <dbReference type="NCBI Taxonomy" id="1488331"/>
    <lineage>
        <taxon>Bacteria</taxon>
        <taxon>Bacillati</taxon>
        <taxon>Bacillota</taxon>
        <taxon>Clostridia</taxon>
        <taxon>Eubacteriales</taxon>
        <taxon>Eubacteriales Family XII. Incertae Sedis</taxon>
        <taxon>Fusibacter</taxon>
    </lineage>
</organism>
<comment type="caution">
    <text evidence="2">The sequence shown here is derived from an EMBL/GenBank/DDBJ whole genome shotgun (WGS) entry which is preliminary data.</text>
</comment>
<keyword evidence="2" id="KW-0547">Nucleotide-binding</keyword>
<accession>A0ABT6NCX4</accession>
<dbReference type="EMBL" id="JARYZI010000005">
    <property type="protein sequence ID" value="MDH8678246.1"/>
    <property type="molecule type" value="Genomic_DNA"/>
</dbReference>
<dbReference type="RefSeq" id="WP_281094087.1">
    <property type="nucleotide sequence ID" value="NZ_JARYZI010000005.1"/>
</dbReference>
<keyword evidence="3" id="KW-1185">Reference proteome</keyword>
<dbReference type="Gene3D" id="3.30.565.10">
    <property type="entry name" value="Histidine kinase-like ATPase, C-terminal domain"/>
    <property type="match status" value="1"/>
</dbReference>
<evidence type="ECO:0000259" key="1">
    <source>
        <dbReference type="Pfam" id="PF13581"/>
    </source>
</evidence>
<evidence type="ECO:0000313" key="2">
    <source>
        <dbReference type="EMBL" id="MDH8678246.1"/>
    </source>
</evidence>
<dbReference type="Pfam" id="PF13581">
    <property type="entry name" value="HATPase_c_2"/>
    <property type="match status" value="1"/>
</dbReference>
<dbReference type="SUPFAM" id="SSF55874">
    <property type="entry name" value="ATPase domain of HSP90 chaperone/DNA topoisomerase II/histidine kinase"/>
    <property type="match status" value="1"/>
</dbReference>
<dbReference type="InterPro" id="IPR036890">
    <property type="entry name" value="HATPase_C_sf"/>
</dbReference>
<proteinExistence type="predicted"/>